<gene>
    <name evidence="2" type="ORF">PMIN01_02210</name>
</gene>
<feature type="compositionally biased region" description="Polar residues" evidence="1">
    <location>
        <begin position="407"/>
        <end position="417"/>
    </location>
</feature>
<dbReference type="EMBL" id="WJXW01000002">
    <property type="protein sequence ID" value="KAF9739576.1"/>
    <property type="molecule type" value="Genomic_DNA"/>
</dbReference>
<feature type="compositionally biased region" description="Low complexity" evidence="1">
    <location>
        <begin position="377"/>
        <end position="391"/>
    </location>
</feature>
<protein>
    <submittedName>
        <fullName evidence="2">Uncharacterized protein</fullName>
    </submittedName>
</protein>
<dbReference type="AlphaFoldDB" id="A0A9P6GQJ9"/>
<dbReference type="Proteomes" id="UP000756921">
    <property type="component" value="Unassembled WGS sequence"/>
</dbReference>
<evidence type="ECO:0000256" key="1">
    <source>
        <dbReference type="SAM" id="MobiDB-lite"/>
    </source>
</evidence>
<feature type="region of interest" description="Disordered" evidence="1">
    <location>
        <begin position="874"/>
        <end position="900"/>
    </location>
</feature>
<feature type="region of interest" description="Disordered" evidence="1">
    <location>
        <begin position="372"/>
        <end position="423"/>
    </location>
</feature>
<feature type="compositionally biased region" description="Basic residues" evidence="1">
    <location>
        <begin position="877"/>
        <end position="896"/>
    </location>
</feature>
<organism evidence="2 3">
    <name type="scientific">Paraphaeosphaeria minitans</name>
    <dbReference type="NCBI Taxonomy" id="565426"/>
    <lineage>
        <taxon>Eukaryota</taxon>
        <taxon>Fungi</taxon>
        <taxon>Dikarya</taxon>
        <taxon>Ascomycota</taxon>
        <taxon>Pezizomycotina</taxon>
        <taxon>Dothideomycetes</taxon>
        <taxon>Pleosporomycetidae</taxon>
        <taxon>Pleosporales</taxon>
        <taxon>Massarineae</taxon>
        <taxon>Didymosphaeriaceae</taxon>
        <taxon>Paraphaeosphaeria</taxon>
    </lineage>
</organism>
<feature type="compositionally biased region" description="Basic residues" evidence="1">
    <location>
        <begin position="392"/>
        <end position="403"/>
    </location>
</feature>
<reference evidence="2" key="1">
    <citation type="journal article" date="2020" name="Mol. Plant Microbe Interact.">
        <title>Genome Sequence of the Biocontrol Agent Coniothyrium minitans strain Conio (IMI 134523).</title>
        <authorList>
            <person name="Patel D."/>
            <person name="Shittu T.A."/>
            <person name="Baroncelli R."/>
            <person name="Muthumeenakshi S."/>
            <person name="Osborne T.H."/>
            <person name="Janganan T.K."/>
            <person name="Sreenivasaprasad S."/>
        </authorList>
    </citation>
    <scope>NUCLEOTIDE SEQUENCE</scope>
    <source>
        <strain evidence="2">Conio</strain>
    </source>
</reference>
<proteinExistence type="predicted"/>
<evidence type="ECO:0000313" key="3">
    <source>
        <dbReference type="Proteomes" id="UP000756921"/>
    </source>
</evidence>
<name>A0A9P6GQJ9_9PLEO</name>
<feature type="compositionally biased region" description="Polar residues" evidence="1">
    <location>
        <begin position="58"/>
        <end position="82"/>
    </location>
</feature>
<keyword evidence="3" id="KW-1185">Reference proteome</keyword>
<comment type="caution">
    <text evidence="2">The sequence shown here is derived from an EMBL/GenBank/DDBJ whole genome shotgun (WGS) entry which is preliminary data.</text>
</comment>
<feature type="region of interest" description="Disordered" evidence="1">
    <location>
        <begin position="54"/>
        <end position="93"/>
    </location>
</feature>
<accession>A0A9P6GQJ9</accession>
<sequence length="974" mass="109334">MRILARRHFTQYTSCSVRAGASSYRKLAAAHAAHGCASSAVWVNDEEALDAAHDSDKLTTAASSPQRRGSDRLTTATSSPQRQAHHNEESLLASTQLSTATSLRLVMLRRAKRSRLQLSRRHEGCYYTTLHYLPSKFRLAGVPLSLQLRRPPPSRRIYLSTVRHCTALHCTGMRCRATLQLIFRSEPPSLTTDNTHAAWQPASWTKNAASDVQRKCYCTSNHPRSSWHHAASRERSLAAAQPWWSPVAAAAPVVMRISHRARQQRYRDRSAATQGFMFLTPTSPVYHLYNDLGPSHAQFFTSPTTSEQNLAQISSKLRYPGETLSGRHRLDRNNQPLDAVTSPIAQRLSRLVVLSSPSTKPITKRPNFSKWRRTSDATDATAAVRAPWSSGRRVRRSSTRSRRPWSLVTQKNSPARTTSRRRKPTLQFSIHLERKDTCLHEITGSIHRQPCEEIFRDLGKLKFARAVAAPHPSNPDVTNIFNLLFFAIESPRGPSQSSLHPCFLVRMHQEQVSNMLSCSALCMAPPGHCFPIRAAATAAAAEKPSSFVWRLDGKRQLRDGLTASSATMNSEANYESYYLRTSHAVSSWPCPAPQLDLFHVGKVGMPCPQQRSRSRSLTFVVDDGRCTPEFGKEGFKGARRRMLQARERKNPHNKKTDFAKSSSTYVDAHIAGHFLLILIMFSVTGETANVSKSKPCMRQCLQPHAVLGNHSNRFAAKIANSEEIVNLDNDHLAKPPKIRRKQLAKPQQGQDTFVTVPGACFCRLIDSSPPCEANGYSLEWGELDWAGSPSEAALESRLNKSMRCNRPLFKKLHTTRLSAYRAQRWCMSATGFYEIVRWKMSHGTLVVRGTLRSSHWFGRYSATQEQELTKPIERKTQLRNHGKGKLQTKKPSHKPYPRTEFVRPKNSRRLPSQPLYPACLTWLSDSALEGLSYHWQWVCLARDGGKSATSALRLVNTRAMAFSSDAAVVRSGEV</sequence>
<evidence type="ECO:0000313" key="2">
    <source>
        <dbReference type="EMBL" id="KAF9739576.1"/>
    </source>
</evidence>